<name>A0A2V2YQT4_9BACL</name>
<dbReference type="GO" id="GO:0003700">
    <property type="term" value="F:DNA-binding transcription factor activity"/>
    <property type="evidence" value="ECO:0007669"/>
    <property type="project" value="InterPro"/>
</dbReference>
<dbReference type="InterPro" id="IPR009057">
    <property type="entry name" value="Homeodomain-like_sf"/>
</dbReference>
<dbReference type="SUPFAM" id="SSF46689">
    <property type="entry name" value="Homeodomain-like"/>
    <property type="match status" value="2"/>
</dbReference>
<keyword evidence="6" id="KW-1185">Reference proteome</keyword>
<dbReference type="Pfam" id="PF02311">
    <property type="entry name" value="AraC_binding"/>
    <property type="match status" value="1"/>
</dbReference>
<dbReference type="InterPro" id="IPR037923">
    <property type="entry name" value="HTH-like"/>
</dbReference>
<dbReference type="InterPro" id="IPR003313">
    <property type="entry name" value="AraC-bd"/>
</dbReference>
<dbReference type="PRINTS" id="PR00032">
    <property type="entry name" value="HTHARAC"/>
</dbReference>
<dbReference type="InterPro" id="IPR020449">
    <property type="entry name" value="Tscrpt_reg_AraC-type_HTH"/>
</dbReference>
<sequence length="338" mass="39203">MVVIPLHRHLFFTLYRTIPIDVARVMLDDILIKIESPKGMAYMTSIHKKEGFREQRYFILPEYMQNELAAAELTRQLFVSDIGVFLQAKHHHRARPEGADAHIFIYCVEGEGIVERDGQETVHLRPGNLIVIPAGVPHQYWASDPNPWSIYWFHVKGDHAEQFIRLYELDREPRQLPRSIVSEFIARIDHSLAMMTARPFSIHTHVHISQTIRWLLSSIGHELMHVSQDTRRGAHLDHAIRYMNEHIATSIRLPDLASYTGLSKQHLSHLFNKETGFSPIDYFLRMKMQHAAIMLDLTDLTVKEIAAAIGINDPYYFSRMFKKLIGHSPTEYRKIPKG</sequence>
<dbReference type="PANTHER" id="PTHR43280">
    <property type="entry name" value="ARAC-FAMILY TRANSCRIPTIONAL REGULATOR"/>
    <property type="match status" value="1"/>
</dbReference>
<evidence type="ECO:0000259" key="4">
    <source>
        <dbReference type="PROSITE" id="PS01124"/>
    </source>
</evidence>
<reference evidence="5 6" key="1">
    <citation type="submission" date="2018-05" db="EMBL/GenBank/DDBJ databases">
        <title>Genomic Encyclopedia of Type Strains, Phase III (KMG-III): the genomes of soil and plant-associated and newly described type strains.</title>
        <authorList>
            <person name="Whitman W."/>
        </authorList>
    </citation>
    <scope>NUCLEOTIDE SEQUENCE [LARGE SCALE GENOMIC DNA]</scope>
    <source>
        <strain evidence="5 6">CECT 5696</strain>
    </source>
</reference>
<evidence type="ECO:0000256" key="3">
    <source>
        <dbReference type="ARBA" id="ARBA00023163"/>
    </source>
</evidence>
<dbReference type="Gene3D" id="1.10.10.60">
    <property type="entry name" value="Homeodomain-like"/>
    <property type="match status" value="2"/>
</dbReference>
<keyword evidence="2" id="KW-0238">DNA-binding</keyword>
<proteinExistence type="predicted"/>
<dbReference type="PROSITE" id="PS00041">
    <property type="entry name" value="HTH_ARAC_FAMILY_1"/>
    <property type="match status" value="1"/>
</dbReference>
<dbReference type="InterPro" id="IPR014710">
    <property type="entry name" value="RmlC-like_jellyroll"/>
</dbReference>
<comment type="caution">
    <text evidence="5">The sequence shown here is derived from an EMBL/GenBank/DDBJ whole genome shotgun (WGS) entry which is preliminary data.</text>
</comment>
<dbReference type="EMBL" id="QGTQ01000015">
    <property type="protein sequence ID" value="PWV99388.1"/>
    <property type="molecule type" value="Genomic_DNA"/>
</dbReference>
<dbReference type="InterPro" id="IPR018060">
    <property type="entry name" value="HTH_AraC"/>
</dbReference>
<organism evidence="5 6">
    <name type="scientific">Paenibacillus cellulosilyticus</name>
    <dbReference type="NCBI Taxonomy" id="375489"/>
    <lineage>
        <taxon>Bacteria</taxon>
        <taxon>Bacillati</taxon>
        <taxon>Bacillota</taxon>
        <taxon>Bacilli</taxon>
        <taxon>Bacillales</taxon>
        <taxon>Paenibacillaceae</taxon>
        <taxon>Paenibacillus</taxon>
    </lineage>
</organism>
<dbReference type="CDD" id="cd06986">
    <property type="entry name" value="cupin_MmsR-like_N"/>
    <property type="match status" value="1"/>
</dbReference>
<gene>
    <name evidence="5" type="ORF">DFQ01_115104</name>
</gene>
<dbReference type="Proteomes" id="UP000246635">
    <property type="component" value="Unassembled WGS sequence"/>
</dbReference>
<feature type="domain" description="HTH araC/xylS-type" evidence="4">
    <location>
        <begin position="237"/>
        <end position="335"/>
    </location>
</feature>
<dbReference type="PROSITE" id="PS01124">
    <property type="entry name" value="HTH_ARAC_FAMILY_2"/>
    <property type="match status" value="1"/>
</dbReference>
<evidence type="ECO:0000256" key="1">
    <source>
        <dbReference type="ARBA" id="ARBA00023015"/>
    </source>
</evidence>
<dbReference type="AlphaFoldDB" id="A0A2V2YQT4"/>
<evidence type="ECO:0000313" key="5">
    <source>
        <dbReference type="EMBL" id="PWV99388.1"/>
    </source>
</evidence>
<keyword evidence="3" id="KW-0804">Transcription</keyword>
<dbReference type="SMART" id="SM00342">
    <property type="entry name" value="HTH_ARAC"/>
    <property type="match status" value="1"/>
</dbReference>
<evidence type="ECO:0000313" key="6">
    <source>
        <dbReference type="Proteomes" id="UP000246635"/>
    </source>
</evidence>
<dbReference type="InterPro" id="IPR018062">
    <property type="entry name" value="HTH_AraC-typ_CS"/>
</dbReference>
<evidence type="ECO:0000256" key="2">
    <source>
        <dbReference type="ARBA" id="ARBA00023125"/>
    </source>
</evidence>
<dbReference type="Pfam" id="PF12833">
    <property type="entry name" value="HTH_18"/>
    <property type="match status" value="1"/>
</dbReference>
<dbReference type="PANTHER" id="PTHR43280:SF30">
    <property type="entry name" value="MMSAB OPERON REGULATORY PROTEIN"/>
    <property type="match status" value="1"/>
</dbReference>
<accession>A0A2V2YQT4</accession>
<dbReference type="SUPFAM" id="SSF51215">
    <property type="entry name" value="Regulatory protein AraC"/>
    <property type="match status" value="1"/>
</dbReference>
<protein>
    <submittedName>
        <fullName evidence="5">AraC-like protein</fullName>
    </submittedName>
</protein>
<keyword evidence="1" id="KW-0805">Transcription regulation</keyword>
<dbReference type="GO" id="GO:0043565">
    <property type="term" value="F:sequence-specific DNA binding"/>
    <property type="evidence" value="ECO:0007669"/>
    <property type="project" value="InterPro"/>
</dbReference>
<dbReference type="Gene3D" id="2.60.120.10">
    <property type="entry name" value="Jelly Rolls"/>
    <property type="match status" value="1"/>
</dbReference>